<reference evidence="2" key="1">
    <citation type="journal article" date="2013" name="Nature">
        <title>Draft genome of the wheat A-genome progenitor Triticum urartu.</title>
        <authorList>
            <person name="Ling H.Q."/>
            <person name="Zhao S."/>
            <person name="Liu D."/>
            <person name="Wang J."/>
            <person name="Sun H."/>
            <person name="Zhang C."/>
            <person name="Fan H."/>
            <person name="Li D."/>
            <person name="Dong L."/>
            <person name="Tao Y."/>
            <person name="Gao C."/>
            <person name="Wu H."/>
            <person name="Li Y."/>
            <person name="Cui Y."/>
            <person name="Guo X."/>
            <person name="Zheng S."/>
            <person name="Wang B."/>
            <person name="Yu K."/>
            <person name="Liang Q."/>
            <person name="Yang W."/>
            <person name="Lou X."/>
            <person name="Chen J."/>
            <person name="Feng M."/>
            <person name="Jian J."/>
            <person name="Zhang X."/>
            <person name="Luo G."/>
            <person name="Jiang Y."/>
            <person name="Liu J."/>
            <person name="Wang Z."/>
            <person name="Sha Y."/>
            <person name="Zhang B."/>
            <person name="Wu H."/>
            <person name="Tang D."/>
            <person name="Shen Q."/>
            <person name="Xue P."/>
            <person name="Zou S."/>
            <person name="Wang X."/>
            <person name="Liu X."/>
            <person name="Wang F."/>
            <person name="Yang Y."/>
            <person name="An X."/>
            <person name="Dong Z."/>
            <person name="Zhang K."/>
            <person name="Zhang X."/>
            <person name="Luo M.C."/>
            <person name="Dvorak J."/>
            <person name="Tong Y."/>
            <person name="Wang J."/>
            <person name="Yang H."/>
            <person name="Li Z."/>
            <person name="Wang D."/>
            <person name="Zhang A."/>
            <person name="Wang J."/>
        </authorList>
    </citation>
    <scope>NUCLEOTIDE SEQUENCE</scope>
    <source>
        <strain evidence="2">cv. G1812</strain>
    </source>
</reference>
<sequence>MSLLPPTLQHHRSPTTSPPYIEYIFATDTAVLLILPSPVELGNGAAIPLLPAHFADHAACADLAACGNRAILAYWMATGSLLSNRLHLSSMGSLVRIQDGASPNQSQSTQEGVLISHGCYSLLRLLYEDYRLYKCMSLNMFLRVVMVCWLMDTNL</sequence>
<proteinExistence type="predicted"/>
<reference evidence="1" key="2">
    <citation type="submission" date="2018-03" db="EMBL/GenBank/DDBJ databases">
        <title>The Triticum urartu genome reveals the dynamic nature of wheat genome evolution.</title>
        <authorList>
            <person name="Ling H."/>
            <person name="Ma B."/>
            <person name="Shi X."/>
            <person name="Liu H."/>
            <person name="Dong L."/>
            <person name="Sun H."/>
            <person name="Cao Y."/>
            <person name="Gao Q."/>
            <person name="Zheng S."/>
            <person name="Li Y."/>
            <person name="Yu Y."/>
            <person name="Du H."/>
            <person name="Qi M."/>
            <person name="Li Y."/>
            <person name="Yu H."/>
            <person name="Cui Y."/>
            <person name="Wang N."/>
            <person name="Chen C."/>
            <person name="Wu H."/>
            <person name="Zhao Y."/>
            <person name="Zhang J."/>
            <person name="Li Y."/>
            <person name="Zhou W."/>
            <person name="Zhang B."/>
            <person name="Hu W."/>
            <person name="Eijk M."/>
            <person name="Tang J."/>
            <person name="Witsenboer H."/>
            <person name="Zhao S."/>
            <person name="Li Z."/>
            <person name="Zhang A."/>
            <person name="Wang D."/>
            <person name="Liang C."/>
        </authorList>
    </citation>
    <scope>NUCLEOTIDE SEQUENCE [LARGE SCALE GENOMIC DNA]</scope>
    <source>
        <strain evidence="1">cv. G1812</strain>
    </source>
</reference>
<dbReference type="AlphaFoldDB" id="A0A8R7K0G3"/>
<dbReference type="Gramene" id="TuG1812G0100002680.01.T02">
    <property type="protein sequence ID" value="TuG1812G0100002680.01.T02"/>
    <property type="gene ID" value="TuG1812G0100002680.01"/>
</dbReference>
<protein>
    <submittedName>
        <fullName evidence="1">Uncharacterized protein</fullName>
    </submittedName>
</protein>
<evidence type="ECO:0000313" key="2">
    <source>
        <dbReference type="Proteomes" id="UP000015106"/>
    </source>
</evidence>
<evidence type="ECO:0000313" key="1">
    <source>
        <dbReference type="EnsemblPlants" id="TuG1812G0100002680.01.T02"/>
    </source>
</evidence>
<dbReference type="Proteomes" id="UP000015106">
    <property type="component" value="Chromosome 1"/>
</dbReference>
<accession>A0A8R7K0G3</accession>
<name>A0A8R7K0G3_TRIUA</name>
<reference evidence="1" key="3">
    <citation type="submission" date="2022-06" db="UniProtKB">
        <authorList>
            <consortium name="EnsemblPlants"/>
        </authorList>
    </citation>
    <scope>IDENTIFICATION</scope>
</reference>
<dbReference type="EnsemblPlants" id="TuG1812G0100002680.01.T02">
    <property type="protein sequence ID" value="TuG1812G0100002680.01.T02"/>
    <property type="gene ID" value="TuG1812G0100002680.01"/>
</dbReference>
<organism evidence="1 2">
    <name type="scientific">Triticum urartu</name>
    <name type="common">Red wild einkorn</name>
    <name type="synonym">Crithodium urartu</name>
    <dbReference type="NCBI Taxonomy" id="4572"/>
    <lineage>
        <taxon>Eukaryota</taxon>
        <taxon>Viridiplantae</taxon>
        <taxon>Streptophyta</taxon>
        <taxon>Embryophyta</taxon>
        <taxon>Tracheophyta</taxon>
        <taxon>Spermatophyta</taxon>
        <taxon>Magnoliopsida</taxon>
        <taxon>Liliopsida</taxon>
        <taxon>Poales</taxon>
        <taxon>Poaceae</taxon>
        <taxon>BOP clade</taxon>
        <taxon>Pooideae</taxon>
        <taxon>Triticodae</taxon>
        <taxon>Triticeae</taxon>
        <taxon>Triticinae</taxon>
        <taxon>Triticum</taxon>
    </lineage>
</organism>
<keyword evidence="2" id="KW-1185">Reference proteome</keyword>